<organism evidence="1 2">
    <name type="scientific">Pluteus cervinus</name>
    <dbReference type="NCBI Taxonomy" id="181527"/>
    <lineage>
        <taxon>Eukaryota</taxon>
        <taxon>Fungi</taxon>
        <taxon>Dikarya</taxon>
        <taxon>Basidiomycota</taxon>
        <taxon>Agaricomycotina</taxon>
        <taxon>Agaricomycetes</taxon>
        <taxon>Agaricomycetidae</taxon>
        <taxon>Agaricales</taxon>
        <taxon>Pluteineae</taxon>
        <taxon>Pluteaceae</taxon>
        <taxon>Pluteus</taxon>
    </lineage>
</organism>
<accession>A0ACD3A6H1</accession>
<proteinExistence type="predicted"/>
<keyword evidence="2" id="KW-1185">Reference proteome</keyword>
<gene>
    <name evidence="1" type="ORF">BDN72DRAFT_883262</name>
</gene>
<evidence type="ECO:0000313" key="1">
    <source>
        <dbReference type="EMBL" id="TFK61254.1"/>
    </source>
</evidence>
<sequence length="565" mass="63601">MATQTSDDSARPASSAVLACQPSVLALFHAPIFCLPVELLAFIFLLARDKTRGARSRQVLRLCRVCTHWNNVATLYSSLWTVIDISITHPQLMERFLTNSKEAKIDVDLALDALINRETLLLVIKALPRVEVLSIEPEYCAFDETFELSEYWASGLPASSLGSLNISSTTVPDDFFTRTGFPSLRHLLVDRCKFNPRALPWGQLFSLELRLANCDISVSDLLDGLRGAHRLKELELFHSFDVPEDEAVTRRVANPVQLNALSSLSVNAMSCHSIITFLNQVSVPPTASVTAEPDDGDWQWDCELVVAATFQCRNGFGLPILWEFCLHLDDEASFTAIQAPINRFSPTTHICFMGYDADEVEPISLISCILQRHNLSYLTTLDLTHTPRRYEGDDQLKSFEFESELWELTRNLYTIETIEVQDAFAESFVQFLGCSMKASEELFIESANRMSSESLDEHGPEFAATSQYLFQRLLSNFFSLKKLTLDFRPYGIWLDEPLPLYGGLVGSKLDFQRFCGGLVFRKKCGLELNKLKLAGIDESALAEELDTLNMVVGRIEYPWRVVDVA</sequence>
<dbReference type="EMBL" id="ML208679">
    <property type="protein sequence ID" value="TFK61254.1"/>
    <property type="molecule type" value="Genomic_DNA"/>
</dbReference>
<protein>
    <submittedName>
        <fullName evidence="1">Uncharacterized protein</fullName>
    </submittedName>
</protein>
<evidence type="ECO:0000313" key="2">
    <source>
        <dbReference type="Proteomes" id="UP000308600"/>
    </source>
</evidence>
<dbReference type="Proteomes" id="UP000308600">
    <property type="component" value="Unassembled WGS sequence"/>
</dbReference>
<reference evidence="1 2" key="1">
    <citation type="journal article" date="2019" name="Nat. Ecol. Evol.">
        <title>Megaphylogeny resolves global patterns of mushroom evolution.</title>
        <authorList>
            <person name="Varga T."/>
            <person name="Krizsan K."/>
            <person name="Foldi C."/>
            <person name="Dima B."/>
            <person name="Sanchez-Garcia M."/>
            <person name="Sanchez-Ramirez S."/>
            <person name="Szollosi G.J."/>
            <person name="Szarkandi J.G."/>
            <person name="Papp V."/>
            <person name="Albert L."/>
            <person name="Andreopoulos W."/>
            <person name="Angelini C."/>
            <person name="Antonin V."/>
            <person name="Barry K.W."/>
            <person name="Bougher N.L."/>
            <person name="Buchanan P."/>
            <person name="Buyck B."/>
            <person name="Bense V."/>
            <person name="Catcheside P."/>
            <person name="Chovatia M."/>
            <person name="Cooper J."/>
            <person name="Damon W."/>
            <person name="Desjardin D."/>
            <person name="Finy P."/>
            <person name="Geml J."/>
            <person name="Haridas S."/>
            <person name="Hughes K."/>
            <person name="Justo A."/>
            <person name="Karasinski D."/>
            <person name="Kautmanova I."/>
            <person name="Kiss B."/>
            <person name="Kocsube S."/>
            <person name="Kotiranta H."/>
            <person name="LaButti K.M."/>
            <person name="Lechner B.E."/>
            <person name="Liimatainen K."/>
            <person name="Lipzen A."/>
            <person name="Lukacs Z."/>
            <person name="Mihaltcheva S."/>
            <person name="Morgado L.N."/>
            <person name="Niskanen T."/>
            <person name="Noordeloos M.E."/>
            <person name="Ohm R.A."/>
            <person name="Ortiz-Santana B."/>
            <person name="Ovrebo C."/>
            <person name="Racz N."/>
            <person name="Riley R."/>
            <person name="Savchenko A."/>
            <person name="Shiryaev A."/>
            <person name="Soop K."/>
            <person name="Spirin V."/>
            <person name="Szebenyi C."/>
            <person name="Tomsovsky M."/>
            <person name="Tulloss R.E."/>
            <person name="Uehling J."/>
            <person name="Grigoriev I.V."/>
            <person name="Vagvolgyi C."/>
            <person name="Papp T."/>
            <person name="Martin F.M."/>
            <person name="Miettinen O."/>
            <person name="Hibbett D.S."/>
            <person name="Nagy L.G."/>
        </authorList>
    </citation>
    <scope>NUCLEOTIDE SEQUENCE [LARGE SCALE GENOMIC DNA]</scope>
    <source>
        <strain evidence="1 2">NL-1719</strain>
    </source>
</reference>
<name>A0ACD3A6H1_9AGAR</name>